<accession>A0ACB8ZLR6</accession>
<comment type="caution">
    <text evidence="1">The sequence shown here is derived from an EMBL/GenBank/DDBJ whole genome shotgun (WGS) entry which is preliminary data.</text>
</comment>
<reference evidence="2" key="1">
    <citation type="journal article" date="2022" name="Mol. Ecol. Resour.">
        <title>The genomes of chicory, endive, great burdock and yacon provide insights into Asteraceae palaeo-polyploidization history and plant inulin production.</title>
        <authorList>
            <person name="Fan W."/>
            <person name="Wang S."/>
            <person name="Wang H."/>
            <person name="Wang A."/>
            <person name="Jiang F."/>
            <person name="Liu H."/>
            <person name="Zhao H."/>
            <person name="Xu D."/>
            <person name="Zhang Y."/>
        </authorList>
    </citation>
    <scope>NUCLEOTIDE SEQUENCE [LARGE SCALE GENOMIC DNA]</scope>
    <source>
        <strain evidence="2">cv. Punajuju</strain>
    </source>
</reference>
<protein>
    <submittedName>
        <fullName evidence="1">Uncharacterized protein</fullName>
    </submittedName>
</protein>
<dbReference type="Proteomes" id="UP001055811">
    <property type="component" value="Linkage Group LG08"/>
</dbReference>
<reference evidence="1 2" key="2">
    <citation type="journal article" date="2022" name="Mol. Ecol. Resour.">
        <title>The genomes of chicory, endive, great burdock and yacon provide insights into Asteraceae paleo-polyploidization history and plant inulin production.</title>
        <authorList>
            <person name="Fan W."/>
            <person name="Wang S."/>
            <person name="Wang H."/>
            <person name="Wang A."/>
            <person name="Jiang F."/>
            <person name="Liu H."/>
            <person name="Zhao H."/>
            <person name="Xu D."/>
            <person name="Zhang Y."/>
        </authorList>
    </citation>
    <scope>NUCLEOTIDE SEQUENCE [LARGE SCALE GENOMIC DNA]</scope>
    <source>
        <strain evidence="2">cv. Punajuju</strain>
        <tissue evidence="1">Leaves</tissue>
    </source>
</reference>
<proteinExistence type="predicted"/>
<gene>
    <name evidence="1" type="ORF">L2E82_42402</name>
</gene>
<organism evidence="1 2">
    <name type="scientific">Cichorium intybus</name>
    <name type="common">Chicory</name>
    <dbReference type="NCBI Taxonomy" id="13427"/>
    <lineage>
        <taxon>Eukaryota</taxon>
        <taxon>Viridiplantae</taxon>
        <taxon>Streptophyta</taxon>
        <taxon>Embryophyta</taxon>
        <taxon>Tracheophyta</taxon>
        <taxon>Spermatophyta</taxon>
        <taxon>Magnoliopsida</taxon>
        <taxon>eudicotyledons</taxon>
        <taxon>Gunneridae</taxon>
        <taxon>Pentapetalae</taxon>
        <taxon>asterids</taxon>
        <taxon>campanulids</taxon>
        <taxon>Asterales</taxon>
        <taxon>Asteraceae</taxon>
        <taxon>Cichorioideae</taxon>
        <taxon>Cichorieae</taxon>
        <taxon>Cichoriinae</taxon>
        <taxon>Cichorium</taxon>
    </lineage>
</organism>
<dbReference type="EMBL" id="CM042016">
    <property type="protein sequence ID" value="KAI3698676.1"/>
    <property type="molecule type" value="Genomic_DNA"/>
</dbReference>
<evidence type="ECO:0000313" key="1">
    <source>
        <dbReference type="EMBL" id="KAI3698676.1"/>
    </source>
</evidence>
<keyword evidence="2" id="KW-1185">Reference proteome</keyword>
<name>A0ACB8ZLR6_CICIN</name>
<evidence type="ECO:0000313" key="2">
    <source>
        <dbReference type="Proteomes" id="UP001055811"/>
    </source>
</evidence>
<sequence length="269" mass="29016">MVHHHNTTSSPSVQKATDTATSLKILKGLIQCLSSTQALFYNYKQLPIQRMLDFDFLCEETVIPVHSTSKVACAVHPTTVVFINFASFRSAAASSKLALKQPTIRVVAIIAEGVPESDTKELIFYARSNNKVVIGPATVGGIQAGAFKIGDTAGTIDNIIQCKLYRPGCVGFVSKSDGMSNELHNTITCVTDGIYEGIAIGGDGAKSGGEMESAQAKNQALKDAGTEVPTSFESFETSIKETYEKLVRSHVMRGYKCPQSLKREWVSVT</sequence>